<accession>A0A0J6S3E2</accession>
<dbReference type="GO" id="GO:0051213">
    <property type="term" value="F:dioxygenase activity"/>
    <property type="evidence" value="ECO:0007669"/>
    <property type="project" value="UniProtKB-KW"/>
</dbReference>
<keyword evidence="1" id="KW-0560">Oxidoreductase</keyword>
<evidence type="ECO:0000313" key="1">
    <source>
        <dbReference type="EMBL" id="KMO29710.1"/>
    </source>
</evidence>
<organism evidence="1 2">
    <name type="scientific">Methylobacterium aquaticum</name>
    <dbReference type="NCBI Taxonomy" id="270351"/>
    <lineage>
        <taxon>Bacteria</taxon>
        <taxon>Pseudomonadati</taxon>
        <taxon>Pseudomonadota</taxon>
        <taxon>Alphaproteobacteria</taxon>
        <taxon>Hyphomicrobiales</taxon>
        <taxon>Methylobacteriaceae</taxon>
        <taxon>Methylobacterium</taxon>
    </lineage>
</organism>
<dbReference type="PATRIC" id="fig|270351.6.peg.2724"/>
<name>A0A0J6S3E2_9HYPH</name>
<protein>
    <submittedName>
        <fullName evidence="1">2-nitropropane dioxygenase</fullName>
    </submittedName>
</protein>
<evidence type="ECO:0000313" key="2">
    <source>
        <dbReference type="Proteomes" id="UP000035929"/>
    </source>
</evidence>
<comment type="caution">
    <text evidence="1">The sequence shown here is derived from an EMBL/GenBank/DDBJ whole genome shotgun (WGS) entry which is preliminary data.</text>
</comment>
<dbReference type="InterPro" id="IPR013785">
    <property type="entry name" value="Aldolase_TIM"/>
</dbReference>
<dbReference type="Proteomes" id="UP000035929">
    <property type="component" value="Unassembled WGS sequence"/>
</dbReference>
<keyword evidence="1" id="KW-0223">Dioxygenase</keyword>
<dbReference type="AlphaFoldDB" id="A0A0J6S3E2"/>
<proteinExistence type="predicted"/>
<sequence length="82" mass="8124">SGRAGRSLATEYVAAAAGPDAPAPAPYPVQRGLTQGLREAAVKDGDLGRMQVWAGQAAGLARAVPAGEVVGAIWEGVDAALA</sequence>
<feature type="non-terminal residue" evidence="1">
    <location>
        <position position="1"/>
    </location>
</feature>
<dbReference type="Pfam" id="PF03060">
    <property type="entry name" value="NMO"/>
    <property type="match status" value="1"/>
</dbReference>
<gene>
    <name evidence="1" type="ORF">VP06_24040</name>
</gene>
<dbReference type="RefSeq" id="WP_048466309.1">
    <property type="nucleotide sequence ID" value="NZ_LABX01000197.1"/>
</dbReference>
<dbReference type="EMBL" id="LABX01000197">
    <property type="protein sequence ID" value="KMO29710.1"/>
    <property type="molecule type" value="Genomic_DNA"/>
</dbReference>
<reference evidence="1 2" key="1">
    <citation type="submission" date="2015-03" db="EMBL/GenBank/DDBJ databases">
        <title>Genome sequencing of Methylobacterium aquaticum DSM16371 type strain.</title>
        <authorList>
            <person name="Chaudhry V."/>
            <person name="Patil P.B."/>
        </authorList>
    </citation>
    <scope>NUCLEOTIDE SEQUENCE [LARGE SCALE GENOMIC DNA]</scope>
    <source>
        <strain evidence="1 2">DSM 16371</strain>
    </source>
</reference>
<dbReference type="Gene3D" id="3.20.20.70">
    <property type="entry name" value="Aldolase class I"/>
    <property type="match status" value="1"/>
</dbReference>